<evidence type="ECO:0000313" key="2">
    <source>
        <dbReference type="EMBL" id="SFL87290.1"/>
    </source>
</evidence>
<reference evidence="3" key="1">
    <citation type="submission" date="2016-10" db="EMBL/GenBank/DDBJ databases">
        <authorList>
            <person name="Varghese N."/>
            <person name="Submissions S."/>
        </authorList>
    </citation>
    <scope>NUCLEOTIDE SEQUENCE [LARGE SCALE GENOMIC DNA]</scope>
    <source>
        <strain evidence="3">CGMCC 1.6474</strain>
    </source>
</reference>
<dbReference type="EMBL" id="FOSV01000028">
    <property type="protein sequence ID" value="SFL87290.1"/>
    <property type="molecule type" value="Genomic_DNA"/>
</dbReference>
<accession>A0A1I4L8K4</accession>
<dbReference type="OrthoDB" id="7996867at2"/>
<dbReference type="Pfam" id="PF07238">
    <property type="entry name" value="PilZ"/>
    <property type="match status" value="1"/>
</dbReference>
<protein>
    <submittedName>
        <fullName evidence="2">PilZ domain-containing protein</fullName>
    </submittedName>
</protein>
<dbReference type="SUPFAM" id="SSF141371">
    <property type="entry name" value="PilZ domain-like"/>
    <property type="match status" value="1"/>
</dbReference>
<dbReference type="STRING" id="414703.SAMN04488125_12822"/>
<dbReference type="AlphaFoldDB" id="A0A1I4L8K4"/>
<gene>
    <name evidence="2" type="ORF">SAMN04488125_12822</name>
</gene>
<organism evidence="2 3">
    <name type="scientific">Methylorubrum salsuginis</name>
    <dbReference type="NCBI Taxonomy" id="414703"/>
    <lineage>
        <taxon>Bacteria</taxon>
        <taxon>Pseudomonadati</taxon>
        <taxon>Pseudomonadota</taxon>
        <taxon>Alphaproteobacteria</taxon>
        <taxon>Hyphomicrobiales</taxon>
        <taxon>Methylobacteriaceae</taxon>
        <taxon>Methylorubrum</taxon>
    </lineage>
</organism>
<evidence type="ECO:0000313" key="3">
    <source>
        <dbReference type="Proteomes" id="UP000198804"/>
    </source>
</evidence>
<proteinExistence type="predicted"/>
<dbReference type="GO" id="GO:0035438">
    <property type="term" value="F:cyclic-di-GMP binding"/>
    <property type="evidence" value="ECO:0007669"/>
    <property type="project" value="InterPro"/>
</dbReference>
<evidence type="ECO:0000259" key="1">
    <source>
        <dbReference type="Pfam" id="PF07238"/>
    </source>
</evidence>
<feature type="domain" description="PilZ" evidence="1">
    <location>
        <begin position="103"/>
        <end position="187"/>
    </location>
</feature>
<dbReference type="InterPro" id="IPR009875">
    <property type="entry name" value="PilZ_domain"/>
</dbReference>
<name>A0A1I4L8K4_9HYPH</name>
<dbReference type="Proteomes" id="UP000198804">
    <property type="component" value="Unassembled WGS sequence"/>
</dbReference>
<dbReference type="RefSeq" id="WP_091951243.1">
    <property type="nucleotide sequence ID" value="NZ_FOSV01000028.1"/>
</dbReference>
<keyword evidence="3" id="KW-1185">Reference proteome</keyword>
<sequence>MPRFRELLYSQPLPGHCLLPDGREQACIARRLSPLGAELALQARARAGDPVTCRLDRVGLLHGHVTDPSERGFTVVFALTDARRERLAARIAWLSACADGRVEQRAAPRIVPVHPEVALEFEDGFPIEGRILDLSPSGAAIALDGRLRPLVGQKVKVGKRYAEVVRILEGDREGGMAVRFRLPFSPETFNPSIVL</sequence>